<organism evidence="6 7">
    <name type="scientific">Streptomyces caelestis</name>
    <dbReference type="NCBI Taxonomy" id="36816"/>
    <lineage>
        <taxon>Bacteria</taxon>
        <taxon>Bacillati</taxon>
        <taxon>Actinomycetota</taxon>
        <taxon>Actinomycetes</taxon>
        <taxon>Kitasatosporales</taxon>
        <taxon>Streptomycetaceae</taxon>
        <taxon>Streptomyces</taxon>
    </lineage>
</organism>
<evidence type="ECO:0000313" key="6">
    <source>
        <dbReference type="EMBL" id="MBB5792919.1"/>
    </source>
</evidence>
<dbReference type="InterPro" id="IPR011761">
    <property type="entry name" value="ATP-grasp"/>
</dbReference>
<dbReference type="GO" id="GO:0046872">
    <property type="term" value="F:metal ion binding"/>
    <property type="evidence" value="ECO:0007669"/>
    <property type="project" value="InterPro"/>
</dbReference>
<name>A0A7W9GZK1_9ACTN</name>
<dbReference type="RefSeq" id="WP_184980826.1">
    <property type="nucleotide sequence ID" value="NZ_JACHNE010000001.1"/>
</dbReference>
<evidence type="ECO:0000313" key="7">
    <source>
        <dbReference type="Proteomes" id="UP000590647"/>
    </source>
</evidence>
<evidence type="ECO:0000256" key="3">
    <source>
        <dbReference type="ARBA" id="ARBA00022840"/>
    </source>
</evidence>
<dbReference type="PANTHER" id="PTHR43585:SF2">
    <property type="entry name" value="ATP-GRASP ENZYME FSQD"/>
    <property type="match status" value="1"/>
</dbReference>
<dbReference type="PANTHER" id="PTHR43585">
    <property type="entry name" value="FUMIPYRROLE BIOSYNTHESIS PROTEIN C"/>
    <property type="match status" value="1"/>
</dbReference>
<evidence type="ECO:0000256" key="2">
    <source>
        <dbReference type="ARBA" id="ARBA00022741"/>
    </source>
</evidence>
<dbReference type="GO" id="GO:0016874">
    <property type="term" value="F:ligase activity"/>
    <property type="evidence" value="ECO:0007669"/>
    <property type="project" value="UniProtKB-KW"/>
</dbReference>
<proteinExistence type="predicted"/>
<comment type="caution">
    <text evidence="6">The sequence shown here is derived from an EMBL/GenBank/DDBJ whole genome shotgun (WGS) entry which is preliminary data.</text>
</comment>
<evidence type="ECO:0000256" key="4">
    <source>
        <dbReference type="PROSITE-ProRule" id="PRU00409"/>
    </source>
</evidence>
<keyword evidence="7" id="KW-1185">Reference proteome</keyword>
<evidence type="ECO:0000256" key="1">
    <source>
        <dbReference type="ARBA" id="ARBA00022598"/>
    </source>
</evidence>
<protein>
    <recommendedName>
        <fullName evidence="5">ATP-grasp domain-containing protein</fullName>
    </recommendedName>
</protein>
<dbReference type="InterPro" id="IPR052032">
    <property type="entry name" value="ATP-dep_AA_Ligase"/>
</dbReference>
<evidence type="ECO:0000259" key="5">
    <source>
        <dbReference type="PROSITE" id="PS50975"/>
    </source>
</evidence>
<dbReference type="EMBL" id="JACHNE010000001">
    <property type="protein sequence ID" value="MBB5792919.1"/>
    <property type="molecule type" value="Genomic_DNA"/>
</dbReference>
<feature type="domain" description="ATP-grasp" evidence="5">
    <location>
        <begin position="127"/>
        <end position="332"/>
    </location>
</feature>
<sequence>MTTSPTPHPAAPLTPNPLAVILHSRQPLTTDPAVTFDPARWETVVLTDSGTDPVLREDAPGEAPTVHRAPRDRWAETIRQLAGDRPVQIVTNDEYCLISCAELRAESALPPRHPAQPAHYIDKVLMKERLAAAGVRVPRFLALDEALDATRGACEPDPEGLTELVTARIGVPAVAKPRREANSRGVSILRTREELRDWLAGHKGERGWQIEEYLDGTFHHVNSLVRDGVATPVQTGTYLGPLLDLPSGRRLGGWTIPHDSELARRAHALNHEVVTALGGEGAFVVHTEFAVTGDDELVVVEVAGRAPGALVSELARLHAGLNLEEVNLALQAGLPVPEPHSTGTEAAWVWIPVMPGERYRHAPDMTSERLVHVRQAARQTHTGASGAIGVSVLLWHTDPGVLAVDVRTAATAAWCGA</sequence>
<dbReference type="PROSITE" id="PS50975">
    <property type="entry name" value="ATP_GRASP"/>
    <property type="match status" value="1"/>
</dbReference>
<dbReference type="AlphaFoldDB" id="A0A7W9GZK1"/>
<dbReference type="SUPFAM" id="SSF56059">
    <property type="entry name" value="Glutathione synthetase ATP-binding domain-like"/>
    <property type="match status" value="1"/>
</dbReference>
<keyword evidence="3 4" id="KW-0067">ATP-binding</keyword>
<keyword evidence="1" id="KW-0436">Ligase</keyword>
<gene>
    <name evidence="6" type="ORF">HDA41_000883</name>
</gene>
<dbReference type="Proteomes" id="UP000590647">
    <property type="component" value="Unassembled WGS sequence"/>
</dbReference>
<reference evidence="6 7" key="1">
    <citation type="submission" date="2020-08" db="EMBL/GenBank/DDBJ databases">
        <title>Sequencing the genomes of 1000 actinobacteria strains.</title>
        <authorList>
            <person name="Klenk H.-P."/>
        </authorList>
    </citation>
    <scope>NUCLEOTIDE SEQUENCE [LARGE SCALE GENOMIC DNA]</scope>
    <source>
        <strain evidence="6 7">DSM 40084</strain>
    </source>
</reference>
<dbReference type="Gene3D" id="3.30.470.20">
    <property type="entry name" value="ATP-grasp fold, B domain"/>
    <property type="match status" value="1"/>
</dbReference>
<keyword evidence="2 4" id="KW-0547">Nucleotide-binding</keyword>
<dbReference type="GO" id="GO:0005524">
    <property type="term" value="F:ATP binding"/>
    <property type="evidence" value="ECO:0007669"/>
    <property type="project" value="UniProtKB-UniRule"/>
</dbReference>
<accession>A0A7W9GZK1</accession>